<name>A0A6N2SG93_9FIRM</name>
<reference evidence="1" key="1">
    <citation type="submission" date="2019-11" db="EMBL/GenBank/DDBJ databases">
        <authorList>
            <person name="Feng L."/>
        </authorList>
    </citation>
    <scope>NUCLEOTIDE SEQUENCE</scope>
    <source>
        <strain evidence="1">AvaginalisLFYP127</strain>
    </source>
</reference>
<evidence type="ECO:0000313" key="1">
    <source>
        <dbReference type="EMBL" id="VYS90710.1"/>
    </source>
</evidence>
<accession>A0A6N2SG93</accession>
<sequence length="117" mass="14230">MAYPLETILAEKYETIIRRNITTTRMRDFYDIYTLYKLKKDEINYEILREAIERNSNKRGSQKIMQDYEEIIEEIKEDSYLRSLWEVYLSENKYIGNLKFDKVVGVVRIISNRINEM</sequence>
<dbReference type="Pfam" id="PF08843">
    <property type="entry name" value="AbiEii"/>
    <property type="match status" value="1"/>
</dbReference>
<gene>
    <name evidence="1" type="ORF">AVLFYP127_01814</name>
</gene>
<organism evidence="1">
    <name type="scientific">Anaerococcus vaginalis</name>
    <dbReference type="NCBI Taxonomy" id="33037"/>
    <lineage>
        <taxon>Bacteria</taxon>
        <taxon>Bacillati</taxon>
        <taxon>Bacillota</taxon>
        <taxon>Tissierellia</taxon>
        <taxon>Tissierellales</taxon>
        <taxon>Peptoniphilaceae</taxon>
        <taxon>Anaerococcus</taxon>
    </lineage>
</organism>
<dbReference type="EMBL" id="CACRSW010000011">
    <property type="protein sequence ID" value="VYS90710.1"/>
    <property type="molecule type" value="Genomic_DNA"/>
</dbReference>
<dbReference type="AlphaFoldDB" id="A0A6N2SG93"/>
<protein>
    <submittedName>
        <fullName evidence="1">Uncharacterized protein</fullName>
    </submittedName>
</protein>
<dbReference type="InterPro" id="IPR014942">
    <property type="entry name" value="AbiEii"/>
</dbReference>
<proteinExistence type="predicted"/>